<dbReference type="GO" id="GO:0044325">
    <property type="term" value="F:transmembrane transporter binding"/>
    <property type="evidence" value="ECO:0007669"/>
    <property type="project" value="TreeGrafter"/>
</dbReference>
<evidence type="ECO:0000256" key="6">
    <source>
        <dbReference type="SAM" id="Phobius"/>
    </source>
</evidence>
<dbReference type="Ensembl" id="ENSCMIT00000043366.1">
    <property type="protein sequence ID" value="ENSCMIP00000042747.1"/>
    <property type="gene ID" value="ENSCMIG00000017769.1"/>
</dbReference>
<dbReference type="OMA" id="ISQCVLQ"/>
<reference evidence="9" key="1">
    <citation type="journal article" date="2006" name="Science">
        <title>Ancient noncoding elements conserved in the human genome.</title>
        <authorList>
            <person name="Venkatesh B."/>
            <person name="Kirkness E.F."/>
            <person name="Loh Y.H."/>
            <person name="Halpern A.L."/>
            <person name="Lee A.P."/>
            <person name="Johnson J."/>
            <person name="Dandona N."/>
            <person name="Viswanathan L.D."/>
            <person name="Tay A."/>
            <person name="Venter J.C."/>
            <person name="Strausberg R.L."/>
            <person name="Brenner S."/>
        </authorList>
    </citation>
    <scope>NUCLEOTIDE SEQUENCE [LARGE SCALE GENOMIC DNA]</scope>
</reference>
<accession>V9KT13</accession>
<sequence length="109" mass="12858">MNKTAVFALLATCISKILKEPLDKGQVDEVHLNVTASEDPERNLYENSYFFVIFVMLFYSFLALTVFFGYMRSKNQKFRKDPYEEYLEEKDSKKYVSSFAFDLEDESML</sequence>
<comment type="similarity">
    <text evidence="2">Belongs to the potassium channel KCNE family.</text>
</comment>
<keyword evidence="5 6" id="KW-0472">Membrane</keyword>
<dbReference type="InterPro" id="IPR000369">
    <property type="entry name" value="K_chnl_KCNE"/>
</dbReference>
<reference evidence="8" key="4">
    <citation type="submission" date="2025-05" db="UniProtKB">
        <authorList>
            <consortium name="Ensembl"/>
        </authorList>
    </citation>
    <scope>IDENTIFICATION</scope>
</reference>
<dbReference type="GO" id="GO:0086091">
    <property type="term" value="P:regulation of heart rate by cardiac conduction"/>
    <property type="evidence" value="ECO:0007669"/>
    <property type="project" value="TreeGrafter"/>
</dbReference>
<dbReference type="GO" id="GO:0097623">
    <property type="term" value="P:potassium ion export across plasma membrane"/>
    <property type="evidence" value="ECO:0007669"/>
    <property type="project" value="TreeGrafter"/>
</dbReference>
<dbReference type="EMBL" id="JW869498">
    <property type="protein sequence ID" value="AFP02016.1"/>
    <property type="molecule type" value="mRNA"/>
</dbReference>
<dbReference type="GO" id="GO:0060307">
    <property type="term" value="P:regulation of ventricular cardiac muscle cell membrane repolarization"/>
    <property type="evidence" value="ECO:0007669"/>
    <property type="project" value="TreeGrafter"/>
</dbReference>
<reference evidence="9" key="2">
    <citation type="journal article" date="2007" name="PLoS Biol.">
        <title>Survey sequencing and comparative analysis of the elephant shark (Callorhinchus milii) genome.</title>
        <authorList>
            <person name="Venkatesh B."/>
            <person name="Kirkness E.F."/>
            <person name="Loh Y.H."/>
            <person name="Halpern A.L."/>
            <person name="Lee A.P."/>
            <person name="Johnson J."/>
            <person name="Dandona N."/>
            <person name="Viswanathan L.D."/>
            <person name="Tay A."/>
            <person name="Venter J.C."/>
            <person name="Strausberg R.L."/>
            <person name="Brenner S."/>
        </authorList>
    </citation>
    <scope>NUCLEOTIDE SEQUENCE [LARGE SCALE GENOMIC DNA]</scope>
</reference>
<name>V9KT13_CALMI</name>
<evidence type="ECO:0000313" key="7">
    <source>
        <dbReference type="EMBL" id="AFP02016.1"/>
    </source>
</evidence>
<dbReference type="PANTHER" id="PTHR15282">
    <property type="entry name" value="POTASSIUM VOLTAGE-GATED CHANNEL SUBFAMILY E MEMBER 1, 3"/>
    <property type="match status" value="1"/>
</dbReference>
<dbReference type="Proteomes" id="UP000314986">
    <property type="component" value="Unassembled WGS sequence"/>
</dbReference>
<comment type="subcellular location">
    <subcellularLocation>
        <location evidence="1">Membrane</location>
        <topology evidence="1">Single-pass membrane protein</topology>
    </subcellularLocation>
</comment>
<evidence type="ECO:0000256" key="2">
    <source>
        <dbReference type="ARBA" id="ARBA00005688"/>
    </source>
</evidence>
<dbReference type="Pfam" id="PF02060">
    <property type="entry name" value="ISK_Channel"/>
    <property type="match status" value="1"/>
</dbReference>
<dbReference type="GO" id="GO:0008076">
    <property type="term" value="C:voltage-gated potassium channel complex"/>
    <property type="evidence" value="ECO:0007669"/>
    <property type="project" value="TreeGrafter"/>
</dbReference>
<evidence type="ECO:0000256" key="1">
    <source>
        <dbReference type="ARBA" id="ARBA00004167"/>
    </source>
</evidence>
<dbReference type="GeneTree" id="ENSGT01030000235098"/>
<feature type="transmembrane region" description="Helical" evidence="6">
    <location>
        <begin position="49"/>
        <end position="70"/>
    </location>
</feature>
<dbReference type="GO" id="GO:0005251">
    <property type="term" value="F:delayed rectifier potassium channel activity"/>
    <property type="evidence" value="ECO:0007669"/>
    <property type="project" value="TreeGrafter"/>
</dbReference>
<evidence type="ECO:0000256" key="5">
    <source>
        <dbReference type="ARBA" id="ARBA00023136"/>
    </source>
</evidence>
<keyword evidence="9" id="KW-1185">Reference proteome</keyword>
<dbReference type="AlphaFoldDB" id="V9KT13"/>
<organism evidence="7">
    <name type="scientific">Callorhinchus milii</name>
    <name type="common">Ghost shark</name>
    <dbReference type="NCBI Taxonomy" id="7868"/>
    <lineage>
        <taxon>Eukaryota</taxon>
        <taxon>Metazoa</taxon>
        <taxon>Chordata</taxon>
        <taxon>Craniata</taxon>
        <taxon>Vertebrata</taxon>
        <taxon>Chondrichthyes</taxon>
        <taxon>Holocephali</taxon>
        <taxon>Chimaeriformes</taxon>
        <taxon>Callorhinchidae</taxon>
        <taxon>Callorhinchus</taxon>
    </lineage>
</organism>
<keyword evidence="4 6" id="KW-1133">Transmembrane helix</keyword>
<evidence type="ECO:0000313" key="8">
    <source>
        <dbReference type="Ensembl" id="ENSCMIP00000042747.1"/>
    </source>
</evidence>
<dbReference type="GO" id="GO:1902282">
    <property type="term" value="F:voltage-gated potassium channel activity involved in ventricular cardiac muscle cell action potential repolarization"/>
    <property type="evidence" value="ECO:0007669"/>
    <property type="project" value="TreeGrafter"/>
</dbReference>
<dbReference type="GO" id="GO:0015459">
    <property type="term" value="F:potassium channel regulator activity"/>
    <property type="evidence" value="ECO:0007669"/>
    <property type="project" value="TreeGrafter"/>
</dbReference>
<reference evidence="7 9" key="3">
    <citation type="journal article" date="2014" name="Nature">
        <title>Elephant shark genome provides unique insights into gnathostome evolution.</title>
        <authorList>
            <consortium name="International Elephant Shark Genome Sequencing Consortium"/>
            <person name="Venkatesh B."/>
            <person name="Lee A.P."/>
            <person name="Ravi V."/>
            <person name="Maurya A.K."/>
            <person name="Lian M.M."/>
            <person name="Swann J.B."/>
            <person name="Ohta Y."/>
            <person name="Flajnik M.F."/>
            <person name="Sutoh Y."/>
            <person name="Kasahara M."/>
            <person name="Hoon S."/>
            <person name="Gangu V."/>
            <person name="Roy S.W."/>
            <person name="Irimia M."/>
            <person name="Korzh V."/>
            <person name="Kondrychyn I."/>
            <person name="Lim Z.W."/>
            <person name="Tay B.H."/>
            <person name="Tohari S."/>
            <person name="Kong K.W."/>
            <person name="Ho S."/>
            <person name="Lorente-Galdos B."/>
            <person name="Quilez J."/>
            <person name="Marques-Bonet T."/>
            <person name="Raney B.J."/>
            <person name="Ingham P.W."/>
            <person name="Tay A."/>
            <person name="Hillier L.W."/>
            <person name="Minx P."/>
            <person name="Boehm T."/>
            <person name="Wilson R.K."/>
            <person name="Brenner S."/>
            <person name="Warren W.C."/>
        </authorList>
    </citation>
    <scope>NUCLEOTIDE SEQUENCE</scope>
    <source>
        <tissue evidence="7">Heart</tissue>
    </source>
</reference>
<evidence type="ECO:0000256" key="4">
    <source>
        <dbReference type="ARBA" id="ARBA00022989"/>
    </source>
</evidence>
<keyword evidence="3 6" id="KW-0812">Transmembrane</keyword>
<evidence type="ECO:0000256" key="3">
    <source>
        <dbReference type="ARBA" id="ARBA00022692"/>
    </source>
</evidence>
<protein>
    <submittedName>
        <fullName evidence="7">Potassium voltage-gated channel subfamily E member 3-like protein</fullName>
    </submittedName>
</protein>
<proteinExistence type="evidence at transcript level"/>
<evidence type="ECO:0000313" key="9">
    <source>
        <dbReference type="Proteomes" id="UP000314986"/>
    </source>
</evidence>